<dbReference type="InterPro" id="IPR016193">
    <property type="entry name" value="Cytidine_deaminase-like"/>
</dbReference>
<evidence type="ECO:0000256" key="2">
    <source>
        <dbReference type="ARBA" id="ARBA00003949"/>
    </source>
</evidence>
<evidence type="ECO:0000256" key="9">
    <source>
        <dbReference type="ARBA" id="ARBA00032005"/>
    </source>
</evidence>
<evidence type="ECO:0000313" key="15">
    <source>
        <dbReference type="Proteomes" id="UP001442364"/>
    </source>
</evidence>
<comment type="similarity">
    <text evidence="3 12">Belongs to the cytidine and deoxycytidylate deaminase family.</text>
</comment>
<dbReference type="NCBIfam" id="NF004064">
    <property type="entry name" value="PRK05578.1"/>
    <property type="match status" value="1"/>
</dbReference>
<comment type="cofactor">
    <cofactor evidence="1 12">
        <name>Zn(2+)</name>
        <dbReference type="ChEBI" id="CHEBI:29105"/>
    </cofactor>
</comment>
<evidence type="ECO:0000259" key="13">
    <source>
        <dbReference type="PROSITE" id="PS51747"/>
    </source>
</evidence>
<evidence type="ECO:0000313" key="14">
    <source>
        <dbReference type="EMBL" id="MEQ2378553.1"/>
    </source>
</evidence>
<dbReference type="InterPro" id="IPR050202">
    <property type="entry name" value="Cyt/Deoxycyt_deaminase"/>
</dbReference>
<dbReference type="InterPro" id="IPR006262">
    <property type="entry name" value="Cyt_deam_tetra"/>
</dbReference>
<comment type="catalytic activity">
    <reaction evidence="10 12">
        <text>2'-deoxycytidine + H2O + H(+) = 2'-deoxyuridine + NH4(+)</text>
        <dbReference type="Rhea" id="RHEA:13433"/>
        <dbReference type="ChEBI" id="CHEBI:15377"/>
        <dbReference type="ChEBI" id="CHEBI:15378"/>
        <dbReference type="ChEBI" id="CHEBI:15698"/>
        <dbReference type="ChEBI" id="CHEBI:16450"/>
        <dbReference type="ChEBI" id="CHEBI:28938"/>
        <dbReference type="EC" id="3.5.4.5"/>
    </reaction>
</comment>
<sequence>MEYTDRELLDKAKEAMVYSYSPYSRFKVGACVLTKDGHIYTGCNIENSSFGATNCAERTAIFKAVSEGRKEFAKIAIVSSSGLKTYPCGICRQVMSEFFKGNEQIILENAGEIIKYTIDYLLPDSFKL</sequence>
<comment type="catalytic activity">
    <reaction evidence="11 12">
        <text>cytidine + H2O + H(+) = uridine + NH4(+)</text>
        <dbReference type="Rhea" id="RHEA:16069"/>
        <dbReference type="ChEBI" id="CHEBI:15377"/>
        <dbReference type="ChEBI" id="CHEBI:15378"/>
        <dbReference type="ChEBI" id="CHEBI:16704"/>
        <dbReference type="ChEBI" id="CHEBI:17562"/>
        <dbReference type="ChEBI" id="CHEBI:28938"/>
        <dbReference type="EC" id="3.5.4.5"/>
    </reaction>
</comment>
<dbReference type="CDD" id="cd01283">
    <property type="entry name" value="cytidine_deaminase"/>
    <property type="match status" value="1"/>
</dbReference>
<dbReference type="GO" id="GO:0004126">
    <property type="term" value="F:cytidine deaminase activity"/>
    <property type="evidence" value="ECO:0007669"/>
    <property type="project" value="UniProtKB-EC"/>
</dbReference>
<dbReference type="EMBL" id="JBBMER010000001">
    <property type="protein sequence ID" value="MEQ2378553.1"/>
    <property type="molecule type" value="Genomic_DNA"/>
</dbReference>
<dbReference type="PANTHER" id="PTHR11644:SF2">
    <property type="entry name" value="CYTIDINE DEAMINASE"/>
    <property type="match status" value="1"/>
</dbReference>
<dbReference type="PANTHER" id="PTHR11644">
    <property type="entry name" value="CYTIDINE DEAMINASE"/>
    <property type="match status" value="1"/>
</dbReference>
<dbReference type="RefSeq" id="WP_055306585.1">
    <property type="nucleotide sequence ID" value="NZ_DAWCMB010000311.1"/>
</dbReference>
<dbReference type="Pfam" id="PF00383">
    <property type="entry name" value="dCMP_cyt_deam_1"/>
    <property type="match status" value="1"/>
</dbReference>
<evidence type="ECO:0000256" key="5">
    <source>
        <dbReference type="ARBA" id="ARBA00018266"/>
    </source>
</evidence>
<dbReference type="NCBIfam" id="TIGR01354">
    <property type="entry name" value="cyt_deam_tetra"/>
    <property type="match status" value="1"/>
</dbReference>
<dbReference type="InterPro" id="IPR002125">
    <property type="entry name" value="CMP_dCMP_dom"/>
</dbReference>
<evidence type="ECO:0000256" key="12">
    <source>
        <dbReference type="RuleBase" id="RU364006"/>
    </source>
</evidence>
<organism evidence="14 15">
    <name type="scientific">[Lactobacillus] rogosae</name>
    <dbReference type="NCBI Taxonomy" id="706562"/>
    <lineage>
        <taxon>Bacteria</taxon>
        <taxon>Bacillati</taxon>
        <taxon>Bacillota</taxon>
        <taxon>Clostridia</taxon>
        <taxon>Lachnospirales</taxon>
        <taxon>Lachnospiraceae</taxon>
        <taxon>Lachnospira</taxon>
    </lineage>
</organism>
<keyword evidence="6 12" id="KW-0479">Metal-binding</keyword>
<dbReference type="Gene3D" id="3.40.140.10">
    <property type="entry name" value="Cytidine Deaminase, domain 2"/>
    <property type="match status" value="1"/>
</dbReference>
<dbReference type="EC" id="3.5.4.5" evidence="4 12"/>
<comment type="function">
    <text evidence="2 12">This enzyme scavenges exogenous and endogenous cytidine and 2'-deoxycytidine for UMP synthesis.</text>
</comment>
<dbReference type="PROSITE" id="PS51747">
    <property type="entry name" value="CYT_DCMP_DEAMINASES_2"/>
    <property type="match status" value="1"/>
</dbReference>
<evidence type="ECO:0000256" key="10">
    <source>
        <dbReference type="ARBA" id="ARBA00049252"/>
    </source>
</evidence>
<dbReference type="InterPro" id="IPR016192">
    <property type="entry name" value="APOBEC/CMP_deaminase_Zn-bd"/>
</dbReference>
<dbReference type="Proteomes" id="UP001442364">
    <property type="component" value="Unassembled WGS sequence"/>
</dbReference>
<feature type="domain" description="CMP/dCMP-type deaminase" evidence="13">
    <location>
        <begin position="3"/>
        <end position="128"/>
    </location>
</feature>
<keyword evidence="15" id="KW-1185">Reference proteome</keyword>
<evidence type="ECO:0000256" key="1">
    <source>
        <dbReference type="ARBA" id="ARBA00001947"/>
    </source>
</evidence>
<dbReference type="SUPFAM" id="SSF53927">
    <property type="entry name" value="Cytidine deaminase-like"/>
    <property type="match status" value="1"/>
</dbReference>
<accession>A0ABV1BS14</accession>
<keyword evidence="8 12" id="KW-0862">Zinc</keyword>
<protein>
    <recommendedName>
        <fullName evidence="5 12">Cytidine deaminase</fullName>
        <ecNumber evidence="4 12">3.5.4.5</ecNumber>
    </recommendedName>
    <alternativeName>
        <fullName evidence="9 12">Cytidine aminohydrolase</fullName>
    </alternativeName>
</protein>
<comment type="caution">
    <text evidence="14">The sequence shown here is derived from an EMBL/GenBank/DDBJ whole genome shotgun (WGS) entry which is preliminary data.</text>
</comment>
<evidence type="ECO:0000256" key="3">
    <source>
        <dbReference type="ARBA" id="ARBA00006576"/>
    </source>
</evidence>
<evidence type="ECO:0000256" key="7">
    <source>
        <dbReference type="ARBA" id="ARBA00022801"/>
    </source>
</evidence>
<name>A0ABV1BS14_9FIRM</name>
<evidence type="ECO:0000256" key="6">
    <source>
        <dbReference type="ARBA" id="ARBA00022723"/>
    </source>
</evidence>
<gene>
    <name evidence="14" type="primary">cdd</name>
    <name evidence="14" type="ORF">WMO14_01455</name>
</gene>
<proteinExistence type="inferred from homology"/>
<evidence type="ECO:0000256" key="11">
    <source>
        <dbReference type="ARBA" id="ARBA00049558"/>
    </source>
</evidence>
<dbReference type="PROSITE" id="PS00903">
    <property type="entry name" value="CYT_DCMP_DEAMINASES_1"/>
    <property type="match status" value="1"/>
</dbReference>
<evidence type="ECO:0000256" key="8">
    <source>
        <dbReference type="ARBA" id="ARBA00022833"/>
    </source>
</evidence>
<reference evidence="14 15" key="1">
    <citation type="submission" date="2024-03" db="EMBL/GenBank/DDBJ databases">
        <title>Human intestinal bacterial collection.</title>
        <authorList>
            <person name="Pauvert C."/>
            <person name="Hitch T.C.A."/>
            <person name="Clavel T."/>
        </authorList>
    </citation>
    <scope>NUCLEOTIDE SEQUENCE [LARGE SCALE GENOMIC DNA]</scope>
    <source>
        <strain evidence="14 15">CLA-AA-H255</strain>
    </source>
</reference>
<keyword evidence="7 12" id="KW-0378">Hydrolase</keyword>
<evidence type="ECO:0000256" key="4">
    <source>
        <dbReference type="ARBA" id="ARBA00012783"/>
    </source>
</evidence>